<protein>
    <submittedName>
        <fullName evidence="1">Uncharacterized protein</fullName>
    </submittedName>
</protein>
<gene>
    <name evidence="1" type="ORF">MTR67_012647</name>
</gene>
<proteinExistence type="predicted"/>
<dbReference type="Proteomes" id="UP001234989">
    <property type="component" value="Chromosome 3"/>
</dbReference>
<dbReference type="AlphaFoldDB" id="A0AAF0QA74"/>
<evidence type="ECO:0000313" key="2">
    <source>
        <dbReference type="Proteomes" id="UP001234989"/>
    </source>
</evidence>
<keyword evidence="2" id="KW-1185">Reference proteome</keyword>
<sequence length="21" mass="2260">MLILVTVFASLKDVGQMASVH</sequence>
<organism evidence="1 2">
    <name type="scientific">Solanum verrucosum</name>
    <dbReference type="NCBI Taxonomy" id="315347"/>
    <lineage>
        <taxon>Eukaryota</taxon>
        <taxon>Viridiplantae</taxon>
        <taxon>Streptophyta</taxon>
        <taxon>Embryophyta</taxon>
        <taxon>Tracheophyta</taxon>
        <taxon>Spermatophyta</taxon>
        <taxon>Magnoliopsida</taxon>
        <taxon>eudicotyledons</taxon>
        <taxon>Gunneridae</taxon>
        <taxon>Pentapetalae</taxon>
        <taxon>asterids</taxon>
        <taxon>lamiids</taxon>
        <taxon>Solanales</taxon>
        <taxon>Solanaceae</taxon>
        <taxon>Solanoideae</taxon>
        <taxon>Solaneae</taxon>
        <taxon>Solanum</taxon>
    </lineage>
</organism>
<reference evidence="1" key="1">
    <citation type="submission" date="2023-08" db="EMBL/GenBank/DDBJ databases">
        <title>A de novo genome assembly of Solanum verrucosum Schlechtendal, a Mexican diploid species geographically isolated from the other diploid A-genome species in potato relatives.</title>
        <authorList>
            <person name="Hosaka K."/>
        </authorList>
    </citation>
    <scope>NUCLEOTIDE SEQUENCE</scope>
    <source>
        <tissue evidence="1">Young leaves</tissue>
    </source>
</reference>
<name>A0AAF0QA74_SOLVR</name>
<dbReference type="EMBL" id="CP133614">
    <property type="protein sequence ID" value="WMV19262.1"/>
    <property type="molecule type" value="Genomic_DNA"/>
</dbReference>
<accession>A0AAF0QA74</accession>
<evidence type="ECO:0000313" key="1">
    <source>
        <dbReference type="EMBL" id="WMV19262.1"/>
    </source>
</evidence>